<protein>
    <submittedName>
        <fullName evidence="1">Uncharacterized protein</fullName>
    </submittedName>
</protein>
<dbReference type="EMBL" id="JAAIUW010000004">
    <property type="protein sequence ID" value="KAF7835313.1"/>
    <property type="molecule type" value="Genomic_DNA"/>
</dbReference>
<evidence type="ECO:0000313" key="2">
    <source>
        <dbReference type="Proteomes" id="UP000634136"/>
    </source>
</evidence>
<comment type="caution">
    <text evidence="1">The sequence shown here is derived from an EMBL/GenBank/DDBJ whole genome shotgun (WGS) entry which is preliminary data.</text>
</comment>
<keyword evidence="2" id="KW-1185">Reference proteome</keyword>
<accession>A0A834WZG3</accession>
<dbReference type="Proteomes" id="UP000634136">
    <property type="component" value="Unassembled WGS sequence"/>
</dbReference>
<dbReference type="AlphaFoldDB" id="A0A834WZG3"/>
<organism evidence="1 2">
    <name type="scientific">Senna tora</name>
    <dbReference type="NCBI Taxonomy" id="362788"/>
    <lineage>
        <taxon>Eukaryota</taxon>
        <taxon>Viridiplantae</taxon>
        <taxon>Streptophyta</taxon>
        <taxon>Embryophyta</taxon>
        <taxon>Tracheophyta</taxon>
        <taxon>Spermatophyta</taxon>
        <taxon>Magnoliopsida</taxon>
        <taxon>eudicotyledons</taxon>
        <taxon>Gunneridae</taxon>
        <taxon>Pentapetalae</taxon>
        <taxon>rosids</taxon>
        <taxon>fabids</taxon>
        <taxon>Fabales</taxon>
        <taxon>Fabaceae</taxon>
        <taxon>Caesalpinioideae</taxon>
        <taxon>Cassia clade</taxon>
        <taxon>Senna</taxon>
    </lineage>
</organism>
<name>A0A834WZG3_9FABA</name>
<reference evidence="1" key="1">
    <citation type="submission" date="2020-09" db="EMBL/GenBank/DDBJ databases">
        <title>Genome-Enabled Discovery of Anthraquinone Biosynthesis in Senna tora.</title>
        <authorList>
            <person name="Kang S.-H."/>
            <person name="Pandey R.P."/>
            <person name="Lee C.-M."/>
            <person name="Sim J.-S."/>
            <person name="Jeong J.-T."/>
            <person name="Choi B.-S."/>
            <person name="Jung M."/>
            <person name="Ginzburg D."/>
            <person name="Zhao K."/>
            <person name="Won S.Y."/>
            <person name="Oh T.-J."/>
            <person name="Yu Y."/>
            <person name="Kim N.-H."/>
            <person name="Lee O.R."/>
            <person name="Lee T.-H."/>
            <person name="Bashyal P."/>
            <person name="Kim T.-S."/>
            <person name="Lee W.-H."/>
            <person name="Kawkins C."/>
            <person name="Kim C.-K."/>
            <person name="Kim J.S."/>
            <person name="Ahn B.O."/>
            <person name="Rhee S.Y."/>
            <person name="Sohng J.K."/>
        </authorList>
    </citation>
    <scope>NUCLEOTIDE SEQUENCE</scope>
    <source>
        <tissue evidence="1">Leaf</tissue>
    </source>
</reference>
<evidence type="ECO:0000313" key="1">
    <source>
        <dbReference type="EMBL" id="KAF7835313.1"/>
    </source>
</evidence>
<gene>
    <name evidence="1" type="ORF">G2W53_010172</name>
</gene>
<proteinExistence type="predicted"/>
<sequence>MGACASRPQECEGGWRLCSSRKKQSPKKRIYGLKRRVSSRISKGSLDKKPVTSGVPDCSFFAYHAFHEKF</sequence>